<feature type="transmembrane region" description="Helical" evidence="8">
    <location>
        <begin position="164"/>
        <end position="185"/>
    </location>
</feature>
<keyword evidence="6" id="KW-0406">Ion transport</keyword>
<comment type="caution">
    <text evidence="9">The sequence shown here is derived from an EMBL/GenBank/DDBJ whole genome shotgun (WGS) entry which is preliminary data.</text>
</comment>
<feature type="transmembrane region" description="Helical" evidence="8">
    <location>
        <begin position="21"/>
        <end position="42"/>
    </location>
</feature>
<feature type="transmembrane region" description="Helical" evidence="8">
    <location>
        <begin position="421"/>
        <end position="441"/>
    </location>
</feature>
<proteinExistence type="predicted"/>
<feature type="transmembrane region" description="Helical" evidence="8">
    <location>
        <begin position="237"/>
        <end position="261"/>
    </location>
</feature>
<evidence type="ECO:0000256" key="8">
    <source>
        <dbReference type="SAM" id="Phobius"/>
    </source>
</evidence>
<evidence type="ECO:0000256" key="4">
    <source>
        <dbReference type="ARBA" id="ARBA00022692"/>
    </source>
</evidence>
<dbReference type="GO" id="GO:0030001">
    <property type="term" value="P:metal ion transport"/>
    <property type="evidence" value="ECO:0007669"/>
    <property type="project" value="UniProtKB-ARBA"/>
</dbReference>
<dbReference type="PANTHER" id="PTHR32024:SF1">
    <property type="entry name" value="KTR SYSTEM POTASSIUM UPTAKE PROTEIN B"/>
    <property type="match status" value="1"/>
</dbReference>
<evidence type="ECO:0000256" key="2">
    <source>
        <dbReference type="ARBA" id="ARBA00022448"/>
    </source>
</evidence>
<keyword evidence="10" id="KW-1185">Reference proteome</keyword>
<sequence length="460" mass="49141">MIKKIALWLRDRLIRSRSLNATRLVAGSFALIILAGTLLLTLPAASRDGQSAGVFTALFTATSSSCVTGLILVDTWTQWSLFGQAVILCMIQLGGLGFMTVITLFSFALHRRIGLSERLIMVSTLNLNDLDGVVRMVRHALMGTFLLEGAGAALLSIRMVPDFGLLRGVWHAVFHAVSAFCNAGFDLLGGKFGAFSSLAGYHGDPLVLGTTAALIVVGGVGFFVWEDVLAKRSWRRLSVYSKMVLLITAALILGGAAFFFVEEFENPATLGGMPLWEKGLNALFQSVTLRTAGFDALGQGALTDSSKAMSVILMLIGGSSGSTAGGLKTVTIGVLLLALRAGLTGREQVTFRGRAIPYRRVLGAMTLVLVVLFLFLTASMFLSTVENLPYLDAAFEVASAMATVGLTCGITPDLTPASQSLIILLMYLGRVGILSFSIAFMTRTKYHAKVKYPEMNVMIG</sequence>
<evidence type="ECO:0000313" key="10">
    <source>
        <dbReference type="Proteomes" id="UP000661435"/>
    </source>
</evidence>
<evidence type="ECO:0000256" key="6">
    <source>
        <dbReference type="ARBA" id="ARBA00023065"/>
    </source>
</evidence>
<keyword evidence="4 8" id="KW-0812">Transmembrane</keyword>
<evidence type="ECO:0000256" key="7">
    <source>
        <dbReference type="ARBA" id="ARBA00023136"/>
    </source>
</evidence>
<dbReference type="Pfam" id="PF02386">
    <property type="entry name" value="TrkH"/>
    <property type="match status" value="1"/>
</dbReference>
<evidence type="ECO:0000256" key="5">
    <source>
        <dbReference type="ARBA" id="ARBA00022989"/>
    </source>
</evidence>
<gene>
    <name evidence="9" type="ORF">H8S57_00250</name>
</gene>
<feature type="transmembrane region" description="Helical" evidence="8">
    <location>
        <begin position="205"/>
        <end position="225"/>
    </location>
</feature>
<dbReference type="Proteomes" id="UP000661435">
    <property type="component" value="Unassembled WGS sequence"/>
</dbReference>
<dbReference type="RefSeq" id="WP_186906118.1">
    <property type="nucleotide sequence ID" value="NZ_JACOPP010000001.1"/>
</dbReference>
<keyword evidence="5 8" id="KW-1133">Transmembrane helix</keyword>
<dbReference type="InterPro" id="IPR003445">
    <property type="entry name" value="Cat_transpt"/>
</dbReference>
<dbReference type="PANTHER" id="PTHR32024">
    <property type="entry name" value="TRK SYSTEM POTASSIUM UPTAKE PROTEIN TRKG-RELATED"/>
    <property type="match status" value="1"/>
</dbReference>
<feature type="transmembrane region" description="Helical" evidence="8">
    <location>
        <begin position="85"/>
        <end position="109"/>
    </location>
</feature>
<dbReference type="GO" id="GO:0008324">
    <property type="term" value="F:monoatomic cation transmembrane transporter activity"/>
    <property type="evidence" value="ECO:0007669"/>
    <property type="project" value="InterPro"/>
</dbReference>
<organism evidence="9 10">
    <name type="scientific">Lawsonibacter hominis</name>
    <dbReference type="NCBI Taxonomy" id="2763053"/>
    <lineage>
        <taxon>Bacteria</taxon>
        <taxon>Bacillati</taxon>
        <taxon>Bacillota</taxon>
        <taxon>Clostridia</taxon>
        <taxon>Eubacteriales</taxon>
        <taxon>Oscillospiraceae</taxon>
        <taxon>Lawsonibacter</taxon>
    </lineage>
</organism>
<keyword evidence="3" id="KW-1003">Cell membrane</keyword>
<protein>
    <submittedName>
        <fullName evidence="9">Potassium uptake protein, TrkH family</fullName>
    </submittedName>
</protein>
<feature type="transmembrane region" description="Helical" evidence="8">
    <location>
        <begin position="54"/>
        <end position="73"/>
    </location>
</feature>
<comment type="subcellular location">
    <subcellularLocation>
        <location evidence="1">Cell membrane</location>
        <topology evidence="1">Multi-pass membrane protein</topology>
    </subcellularLocation>
</comment>
<keyword evidence="7 8" id="KW-0472">Membrane</keyword>
<evidence type="ECO:0000256" key="1">
    <source>
        <dbReference type="ARBA" id="ARBA00004651"/>
    </source>
</evidence>
<feature type="transmembrane region" description="Helical" evidence="8">
    <location>
        <begin position="311"/>
        <end position="339"/>
    </location>
</feature>
<keyword evidence="2" id="KW-0813">Transport</keyword>
<reference evidence="9" key="1">
    <citation type="submission" date="2020-08" db="EMBL/GenBank/DDBJ databases">
        <title>Genome public.</title>
        <authorList>
            <person name="Liu C."/>
            <person name="Sun Q."/>
        </authorList>
    </citation>
    <scope>NUCLEOTIDE SEQUENCE</scope>
    <source>
        <strain evidence="9">NSJ-51</strain>
    </source>
</reference>
<evidence type="ECO:0000313" key="9">
    <source>
        <dbReference type="EMBL" id="MBC5732158.1"/>
    </source>
</evidence>
<dbReference type="EMBL" id="JACOPP010000001">
    <property type="protein sequence ID" value="MBC5732158.1"/>
    <property type="molecule type" value="Genomic_DNA"/>
</dbReference>
<name>A0A8J6JAJ0_9FIRM</name>
<dbReference type="GO" id="GO:0005886">
    <property type="term" value="C:plasma membrane"/>
    <property type="evidence" value="ECO:0007669"/>
    <property type="project" value="UniProtKB-SubCell"/>
</dbReference>
<feature type="transmembrane region" description="Helical" evidence="8">
    <location>
        <begin position="360"/>
        <end position="382"/>
    </location>
</feature>
<dbReference type="AlphaFoldDB" id="A0A8J6JAJ0"/>
<accession>A0A8J6JAJ0</accession>
<feature type="transmembrane region" description="Helical" evidence="8">
    <location>
        <begin position="136"/>
        <end position="157"/>
    </location>
</feature>
<evidence type="ECO:0000256" key="3">
    <source>
        <dbReference type="ARBA" id="ARBA00022475"/>
    </source>
</evidence>